<evidence type="ECO:0000256" key="8">
    <source>
        <dbReference type="ARBA" id="ARBA00022840"/>
    </source>
</evidence>
<keyword evidence="8 14" id="KW-0067">ATP-binding</keyword>
<evidence type="ECO:0000259" key="15">
    <source>
        <dbReference type="Pfam" id="PF01225"/>
    </source>
</evidence>
<feature type="domain" description="Mur ligase C-terminal" evidence="16">
    <location>
        <begin position="326"/>
        <end position="456"/>
    </location>
</feature>
<dbReference type="InterPro" id="IPR050061">
    <property type="entry name" value="MurCDEF_pg_biosynth"/>
</dbReference>
<dbReference type="Gene3D" id="3.90.190.20">
    <property type="entry name" value="Mur ligase, C-terminal domain"/>
    <property type="match status" value="1"/>
</dbReference>
<dbReference type="InterPro" id="IPR013221">
    <property type="entry name" value="Mur_ligase_cen"/>
</dbReference>
<name>A0A346XZI4_9ACTN</name>
<evidence type="ECO:0000256" key="9">
    <source>
        <dbReference type="ARBA" id="ARBA00022960"/>
    </source>
</evidence>
<dbReference type="GO" id="GO:0009252">
    <property type="term" value="P:peptidoglycan biosynthetic process"/>
    <property type="evidence" value="ECO:0007669"/>
    <property type="project" value="UniProtKB-UniRule"/>
</dbReference>
<dbReference type="SUPFAM" id="SSF53623">
    <property type="entry name" value="MurD-like peptide ligases, catalytic domain"/>
    <property type="match status" value="1"/>
</dbReference>
<evidence type="ECO:0000256" key="4">
    <source>
        <dbReference type="ARBA" id="ARBA00022490"/>
    </source>
</evidence>
<evidence type="ECO:0000256" key="3">
    <source>
        <dbReference type="ARBA" id="ARBA00012211"/>
    </source>
</evidence>
<reference evidence="18 19" key="1">
    <citation type="submission" date="2018-09" db="EMBL/GenBank/DDBJ databases">
        <title>Complete genome sequence of Euzebya sp. DY32-46 isolated from seawater of Pacific Ocean.</title>
        <authorList>
            <person name="Xu L."/>
            <person name="Wu Y.-H."/>
            <person name="Xu X.-W."/>
        </authorList>
    </citation>
    <scope>NUCLEOTIDE SEQUENCE [LARGE SCALE GENOMIC DNA]</scope>
    <source>
        <strain evidence="18 19">DY32-46</strain>
    </source>
</reference>
<evidence type="ECO:0000256" key="12">
    <source>
        <dbReference type="ARBA" id="ARBA00023316"/>
    </source>
</evidence>
<protein>
    <recommendedName>
        <fullName evidence="3 14">UDP-N-acetylmuramate--L-alanine ligase</fullName>
        <ecNumber evidence="3 14">6.3.2.8</ecNumber>
    </recommendedName>
    <alternativeName>
        <fullName evidence="14">UDP-N-acetylmuramoyl-L-alanine synthetase</fullName>
    </alternativeName>
</protein>
<dbReference type="SUPFAM" id="SSF53244">
    <property type="entry name" value="MurD-like peptide ligases, peptide-binding domain"/>
    <property type="match status" value="1"/>
</dbReference>
<dbReference type="KEGG" id="euz:DVS28_a2952"/>
<keyword evidence="7 14" id="KW-0547">Nucleotide-binding</keyword>
<dbReference type="GO" id="GO:0008763">
    <property type="term" value="F:UDP-N-acetylmuramate-L-alanine ligase activity"/>
    <property type="evidence" value="ECO:0007669"/>
    <property type="project" value="UniProtKB-UniRule"/>
</dbReference>
<dbReference type="SUPFAM" id="SSF51984">
    <property type="entry name" value="MurCD N-terminal domain"/>
    <property type="match status" value="1"/>
</dbReference>
<dbReference type="GO" id="GO:0051301">
    <property type="term" value="P:cell division"/>
    <property type="evidence" value="ECO:0007669"/>
    <property type="project" value="UniProtKB-KW"/>
</dbReference>
<dbReference type="EC" id="6.3.2.8" evidence="3 14"/>
<comment type="function">
    <text evidence="14">Cell wall formation.</text>
</comment>
<dbReference type="HAMAP" id="MF_00046">
    <property type="entry name" value="MurC"/>
    <property type="match status" value="1"/>
</dbReference>
<dbReference type="InterPro" id="IPR004101">
    <property type="entry name" value="Mur_ligase_C"/>
</dbReference>
<keyword evidence="11 14" id="KW-0131">Cell cycle</keyword>
<keyword evidence="5 14" id="KW-0436">Ligase</keyword>
<evidence type="ECO:0000256" key="11">
    <source>
        <dbReference type="ARBA" id="ARBA00023306"/>
    </source>
</evidence>
<dbReference type="InterPro" id="IPR000713">
    <property type="entry name" value="Mur_ligase_N"/>
</dbReference>
<dbReference type="PANTHER" id="PTHR43445:SF3">
    <property type="entry name" value="UDP-N-ACETYLMURAMATE--L-ALANINE LIGASE"/>
    <property type="match status" value="1"/>
</dbReference>
<gene>
    <name evidence="14" type="primary">murC</name>
    <name evidence="18" type="ORF">DVS28_a2952</name>
</gene>
<comment type="similarity">
    <text evidence="14">Belongs to the MurCDEF family.</text>
</comment>
<dbReference type="Pfam" id="PF01225">
    <property type="entry name" value="Mur_ligase"/>
    <property type="match status" value="1"/>
</dbReference>
<keyword evidence="10 14" id="KW-0573">Peptidoglycan synthesis</keyword>
<dbReference type="AlphaFoldDB" id="A0A346XZI4"/>
<evidence type="ECO:0000256" key="13">
    <source>
        <dbReference type="ARBA" id="ARBA00047833"/>
    </source>
</evidence>
<keyword evidence="4 14" id="KW-0963">Cytoplasm</keyword>
<dbReference type="Pfam" id="PF02875">
    <property type="entry name" value="Mur_ligase_C"/>
    <property type="match status" value="1"/>
</dbReference>
<comment type="pathway">
    <text evidence="2 14">Cell wall biogenesis; peptidoglycan biosynthesis.</text>
</comment>
<evidence type="ECO:0000256" key="7">
    <source>
        <dbReference type="ARBA" id="ARBA00022741"/>
    </source>
</evidence>
<dbReference type="Pfam" id="PF08245">
    <property type="entry name" value="Mur_ligase_M"/>
    <property type="match status" value="1"/>
</dbReference>
<dbReference type="InterPro" id="IPR036615">
    <property type="entry name" value="Mur_ligase_C_dom_sf"/>
</dbReference>
<keyword evidence="6 14" id="KW-0132">Cell division</keyword>
<comment type="catalytic activity">
    <reaction evidence="13 14">
        <text>UDP-N-acetyl-alpha-D-muramate + L-alanine + ATP = UDP-N-acetyl-alpha-D-muramoyl-L-alanine + ADP + phosphate + H(+)</text>
        <dbReference type="Rhea" id="RHEA:23372"/>
        <dbReference type="ChEBI" id="CHEBI:15378"/>
        <dbReference type="ChEBI" id="CHEBI:30616"/>
        <dbReference type="ChEBI" id="CHEBI:43474"/>
        <dbReference type="ChEBI" id="CHEBI:57972"/>
        <dbReference type="ChEBI" id="CHEBI:70757"/>
        <dbReference type="ChEBI" id="CHEBI:83898"/>
        <dbReference type="ChEBI" id="CHEBI:456216"/>
        <dbReference type="EC" id="6.3.2.8"/>
    </reaction>
</comment>
<dbReference type="InterPro" id="IPR005758">
    <property type="entry name" value="UDP-N-AcMur_Ala_ligase_MurC"/>
</dbReference>
<dbReference type="Proteomes" id="UP000264006">
    <property type="component" value="Chromosome"/>
</dbReference>
<dbReference type="GO" id="GO:0005524">
    <property type="term" value="F:ATP binding"/>
    <property type="evidence" value="ECO:0007669"/>
    <property type="project" value="UniProtKB-UniRule"/>
</dbReference>
<evidence type="ECO:0000256" key="5">
    <source>
        <dbReference type="ARBA" id="ARBA00022598"/>
    </source>
</evidence>
<comment type="subcellular location">
    <subcellularLocation>
        <location evidence="1 14">Cytoplasm</location>
    </subcellularLocation>
</comment>
<keyword evidence="9 14" id="KW-0133">Cell shape</keyword>
<keyword evidence="12 14" id="KW-0961">Cell wall biogenesis/degradation</keyword>
<dbReference type="GO" id="GO:0071555">
    <property type="term" value="P:cell wall organization"/>
    <property type="evidence" value="ECO:0007669"/>
    <property type="project" value="UniProtKB-KW"/>
</dbReference>
<feature type="domain" description="Mur ligase central" evidence="17">
    <location>
        <begin position="124"/>
        <end position="304"/>
    </location>
</feature>
<organism evidence="18 19">
    <name type="scientific">Euzebya pacifica</name>
    <dbReference type="NCBI Taxonomy" id="1608957"/>
    <lineage>
        <taxon>Bacteria</taxon>
        <taxon>Bacillati</taxon>
        <taxon>Actinomycetota</taxon>
        <taxon>Nitriliruptoria</taxon>
        <taxon>Euzebyales</taxon>
    </lineage>
</organism>
<evidence type="ECO:0000313" key="18">
    <source>
        <dbReference type="EMBL" id="AXV07631.1"/>
    </source>
</evidence>
<dbReference type="EMBL" id="CP031165">
    <property type="protein sequence ID" value="AXV07631.1"/>
    <property type="molecule type" value="Genomic_DNA"/>
</dbReference>
<accession>A0A346XZI4</accession>
<dbReference type="GO" id="GO:0008360">
    <property type="term" value="P:regulation of cell shape"/>
    <property type="evidence" value="ECO:0007669"/>
    <property type="project" value="UniProtKB-KW"/>
</dbReference>
<dbReference type="Gene3D" id="3.40.50.720">
    <property type="entry name" value="NAD(P)-binding Rossmann-like Domain"/>
    <property type="match status" value="1"/>
</dbReference>
<dbReference type="NCBIfam" id="TIGR01082">
    <property type="entry name" value="murC"/>
    <property type="match status" value="1"/>
</dbReference>
<dbReference type="PANTHER" id="PTHR43445">
    <property type="entry name" value="UDP-N-ACETYLMURAMATE--L-ALANINE LIGASE-RELATED"/>
    <property type="match status" value="1"/>
</dbReference>
<evidence type="ECO:0000256" key="1">
    <source>
        <dbReference type="ARBA" id="ARBA00004496"/>
    </source>
</evidence>
<dbReference type="UniPathway" id="UPA00219"/>
<evidence type="ECO:0000259" key="17">
    <source>
        <dbReference type="Pfam" id="PF08245"/>
    </source>
</evidence>
<dbReference type="Gene3D" id="3.40.1190.10">
    <property type="entry name" value="Mur-like, catalytic domain"/>
    <property type="match status" value="1"/>
</dbReference>
<proteinExistence type="inferred from homology"/>
<feature type="domain" description="Mur ligase N-terminal catalytic" evidence="15">
    <location>
        <begin position="22"/>
        <end position="116"/>
    </location>
</feature>
<keyword evidence="19" id="KW-1185">Reference proteome</keyword>
<dbReference type="GO" id="GO:0005737">
    <property type="term" value="C:cytoplasm"/>
    <property type="evidence" value="ECO:0007669"/>
    <property type="project" value="UniProtKB-SubCell"/>
</dbReference>
<evidence type="ECO:0000256" key="10">
    <source>
        <dbReference type="ARBA" id="ARBA00022984"/>
    </source>
</evidence>
<evidence type="ECO:0000256" key="2">
    <source>
        <dbReference type="ARBA" id="ARBA00004752"/>
    </source>
</evidence>
<evidence type="ECO:0000256" key="14">
    <source>
        <dbReference type="HAMAP-Rule" id="MF_00046"/>
    </source>
</evidence>
<evidence type="ECO:0000313" key="19">
    <source>
        <dbReference type="Proteomes" id="UP000264006"/>
    </source>
</evidence>
<dbReference type="RefSeq" id="WP_114592092.1">
    <property type="nucleotide sequence ID" value="NZ_CP031165.1"/>
</dbReference>
<evidence type="ECO:0000256" key="6">
    <source>
        <dbReference type="ARBA" id="ARBA00022618"/>
    </source>
</evidence>
<feature type="binding site" evidence="14">
    <location>
        <begin position="126"/>
        <end position="132"/>
    </location>
    <ligand>
        <name>ATP</name>
        <dbReference type="ChEBI" id="CHEBI:30616"/>
    </ligand>
</feature>
<dbReference type="OrthoDB" id="9804126at2"/>
<sequence length="474" mass="48922">MTADDPDLTTAAGLELAADTRVHLIGIGGSGMSALAQILLERDMPVSGSDLRGGPSCMVLEAMGATIHVGHDAGHVERADVVVVSNAVPRGNVERQRAHELGIPVVLRADLLELLLTGSTRVLISGTHGKTTTTSMTTVALQAAGLDPSFAIGGALHGGGTSAHHGTGAVFVAEADEAFRSFLRLTPDVAIITNVEMDHHDEYADLEAYREAFVQFLQRRPEGGLALLCADDEGSATLAPHLTGLVRTYGTVAGADVRASEVTPTPEGGSRFRVTDGEEDLGEFSVLVPGRHNVLNATAAIAAARFVGASVEGVADGLRDFAGAMRRFQRLGTVGGVAVVDDYGHHPTELSATIAGAREANPDGRVIAVFQPHRYSRTEALGTDLGRALAAADLVVVTDVYAAGEAPVPGITGALVADGAADAGAEVRFMPRLGDLPKLLADLVEPGDMVLTMGAGDITGVGPQLLERLEGRGA</sequence>
<evidence type="ECO:0000259" key="16">
    <source>
        <dbReference type="Pfam" id="PF02875"/>
    </source>
</evidence>
<dbReference type="InterPro" id="IPR036565">
    <property type="entry name" value="Mur-like_cat_sf"/>
</dbReference>